<comment type="caution">
    <text evidence="1">The sequence shown here is derived from an EMBL/GenBank/DDBJ whole genome shotgun (WGS) entry which is preliminary data.</text>
</comment>
<dbReference type="Proteomes" id="UP001224775">
    <property type="component" value="Unassembled WGS sequence"/>
</dbReference>
<dbReference type="AlphaFoldDB" id="A0AAD9D8H2"/>
<name>A0AAD9D8H2_9STRA</name>
<keyword evidence="2" id="KW-1185">Reference proteome</keyword>
<accession>A0AAD9D8H2</accession>
<organism evidence="1 2">
    <name type="scientific">Skeletonema marinoi</name>
    <dbReference type="NCBI Taxonomy" id="267567"/>
    <lineage>
        <taxon>Eukaryota</taxon>
        <taxon>Sar</taxon>
        <taxon>Stramenopiles</taxon>
        <taxon>Ochrophyta</taxon>
        <taxon>Bacillariophyta</taxon>
        <taxon>Coscinodiscophyceae</taxon>
        <taxon>Thalassiosirophycidae</taxon>
        <taxon>Thalassiosirales</taxon>
        <taxon>Skeletonemataceae</taxon>
        <taxon>Skeletonema</taxon>
        <taxon>Skeletonema marinoi-dohrnii complex</taxon>
    </lineage>
</organism>
<protein>
    <submittedName>
        <fullName evidence="1">Uncharacterized protein</fullName>
    </submittedName>
</protein>
<evidence type="ECO:0000313" key="2">
    <source>
        <dbReference type="Proteomes" id="UP001224775"/>
    </source>
</evidence>
<dbReference type="SUPFAM" id="SSF53474">
    <property type="entry name" value="alpha/beta-Hydrolases"/>
    <property type="match status" value="1"/>
</dbReference>
<gene>
    <name evidence="1" type="ORF">QTG54_010830</name>
</gene>
<reference evidence="1" key="1">
    <citation type="submission" date="2023-06" db="EMBL/GenBank/DDBJ databases">
        <title>Survivors Of The Sea: Transcriptome response of Skeletonema marinoi to long-term dormancy.</title>
        <authorList>
            <person name="Pinder M.I.M."/>
            <person name="Kourtchenko O."/>
            <person name="Robertson E.K."/>
            <person name="Larsson T."/>
            <person name="Maumus F."/>
            <person name="Osuna-Cruz C.M."/>
            <person name="Vancaester E."/>
            <person name="Stenow R."/>
            <person name="Vandepoele K."/>
            <person name="Ploug H."/>
            <person name="Bruchert V."/>
            <person name="Godhe A."/>
            <person name="Topel M."/>
        </authorList>
    </citation>
    <scope>NUCLEOTIDE SEQUENCE</scope>
    <source>
        <strain evidence="1">R05AC</strain>
    </source>
</reference>
<proteinExistence type="predicted"/>
<dbReference type="Gene3D" id="3.40.50.1820">
    <property type="entry name" value="alpha/beta hydrolase"/>
    <property type="match status" value="1"/>
</dbReference>
<evidence type="ECO:0000313" key="1">
    <source>
        <dbReference type="EMBL" id="KAK1738161.1"/>
    </source>
</evidence>
<dbReference type="EMBL" id="JATAAI010000021">
    <property type="protein sequence ID" value="KAK1738161.1"/>
    <property type="molecule type" value="Genomic_DNA"/>
</dbReference>
<sequence>MGHGRDIDNRLRADPDNYTLPTHHLMLESNSEFLDVVNCSSNTNSFGISLGGAACYYLQHHRPDIIKRTVLVSPAILCCVDKGLVNGIREGTNNFCCFESRHDVKLLMRDLSTGRDDYTREKWDPVPQFFLESVYRQSKKGAPAGHFRALLLNLLANTDSPFSAMKDVDADSHRLVMWPEKDRIINYEEGKRFFEVSSSGGDFASKSSNTEFELITDCGHIFHSDGRGILDIIKPRVRDYLLDFIQDDM</sequence>
<dbReference type="InterPro" id="IPR029058">
    <property type="entry name" value="AB_hydrolase_fold"/>
</dbReference>